<evidence type="ECO:0000256" key="6">
    <source>
        <dbReference type="ARBA" id="ARBA00023136"/>
    </source>
</evidence>
<protein>
    <submittedName>
        <fullName evidence="9">Carbohydrate ABC transporter permease</fullName>
    </submittedName>
</protein>
<dbReference type="Pfam" id="PF00528">
    <property type="entry name" value="BPD_transp_1"/>
    <property type="match status" value="1"/>
</dbReference>
<dbReference type="PANTHER" id="PTHR43744">
    <property type="entry name" value="ABC TRANSPORTER PERMEASE PROTEIN MG189-RELATED-RELATED"/>
    <property type="match status" value="1"/>
</dbReference>
<name>A0A4R5K6V1_9BACL</name>
<reference evidence="9 10" key="1">
    <citation type="submission" date="2019-03" db="EMBL/GenBank/DDBJ databases">
        <title>This is whole genome sequence of Paenibacillus sp MS74 strain.</title>
        <authorList>
            <person name="Trinh H.N."/>
        </authorList>
    </citation>
    <scope>NUCLEOTIDE SEQUENCE [LARGE SCALE GENOMIC DNA]</scope>
    <source>
        <strain evidence="9 10">MS74</strain>
    </source>
</reference>
<comment type="subcellular location">
    <subcellularLocation>
        <location evidence="1 7">Cell membrane</location>
        <topology evidence="1 7">Multi-pass membrane protein</topology>
    </subcellularLocation>
</comment>
<dbReference type="RefSeq" id="WP_133237013.1">
    <property type="nucleotide sequence ID" value="NZ_SMRT01000038.1"/>
</dbReference>
<proteinExistence type="inferred from homology"/>
<feature type="transmembrane region" description="Helical" evidence="7">
    <location>
        <begin position="70"/>
        <end position="94"/>
    </location>
</feature>
<dbReference type="SUPFAM" id="SSF161098">
    <property type="entry name" value="MetI-like"/>
    <property type="match status" value="1"/>
</dbReference>
<keyword evidence="3" id="KW-1003">Cell membrane</keyword>
<evidence type="ECO:0000256" key="5">
    <source>
        <dbReference type="ARBA" id="ARBA00022989"/>
    </source>
</evidence>
<dbReference type="CDD" id="cd06261">
    <property type="entry name" value="TM_PBP2"/>
    <property type="match status" value="1"/>
</dbReference>
<accession>A0A4R5K6V1</accession>
<dbReference type="GO" id="GO:0005886">
    <property type="term" value="C:plasma membrane"/>
    <property type="evidence" value="ECO:0007669"/>
    <property type="project" value="UniProtKB-SubCell"/>
</dbReference>
<gene>
    <name evidence="9" type="ORF">E1757_34985</name>
</gene>
<evidence type="ECO:0000259" key="8">
    <source>
        <dbReference type="PROSITE" id="PS50928"/>
    </source>
</evidence>
<dbReference type="GO" id="GO:0055085">
    <property type="term" value="P:transmembrane transport"/>
    <property type="evidence" value="ECO:0007669"/>
    <property type="project" value="InterPro"/>
</dbReference>
<evidence type="ECO:0000256" key="4">
    <source>
        <dbReference type="ARBA" id="ARBA00022692"/>
    </source>
</evidence>
<keyword evidence="4 7" id="KW-0812">Transmembrane</keyword>
<keyword evidence="10" id="KW-1185">Reference proteome</keyword>
<dbReference type="InterPro" id="IPR035906">
    <property type="entry name" value="MetI-like_sf"/>
</dbReference>
<dbReference type="Gene3D" id="1.10.3720.10">
    <property type="entry name" value="MetI-like"/>
    <property type="match status" value="1"/>
</dbReference>
<dbReference type="PROSITE" id="PS50928">
    <property type="entry name" value="ABC_TM1"/>
    <property type="match status" value="1"/>
</dbReference>
<dbReference type="AlphaFoldDB" id="A0A4R5K6V1"/>
<dbReference type="PANTHER" id="PTHR43744:SF6">
    <property type="entry name" value="ABC TRANSPORTER PERMEASE PROTEIN YESQ-RELATED"/>
    <property type="match status" value="1"/>
</dbReference>
<feature type="domain" description="ABC transmembrane type-1" evidence="8">
    <location>
        <begin position="71"/>
        <end position="263"/>
    </location>
</feature>
<keyword evidence="2 7" id="KW-0813">Transport</keyword>
<evidence type="ECO:0000256" key="2">
    <source>
        <dbReference type="ARBA" id="ARBA00022448"/>
    </source>
</evidence>
<feature type="transmembrane region" description="Helical" evidence="7">
    <location>
        <begin position="183"/>
        <end position="208"/>
    </location>
</feature>
<evidence type="ECO:0000313" key="10">
    <source>
        <dbReference type="Proteomes" id="UP000295636"/>
    </source>
</evidence>
<comment type="caution">
    <text evidence="9">The sequence shown here is derived from an EMBL/GenBank/DDBJ whole genome shotgun (WGS) entry which is preliminary data.</text>
</comment>
<comment type="similarity">
    <text evidence="7">Belongs to the binding-protein-dependent transport system permease family.</text>
</comment>
<evidence type="ECO:0000256" key="3">
    <source>
        <dbReference type="ARBA" id="ARBA00022475"/>
    </source>
</evidence>
<dbReference type="EMBL" id="SMRT01000038">
    <property type="protein sequence ID" value="TDF89194.1"/>
    <property type="molecule type" value="Genomic_DNA"/>
</dbReference>
<keyword evidence="6 7" id="KW-0472">Membrane</keyword>
<feature type="transmembrane region" description="Helical" evidence="7">
    <location>
        <begin position="9"/>
        <end position="29"/>
    </location>
</feature>
<feature type="transmembrane region" description="Helical" evidence="7">
    <location>
        <begin position="142"/>
        <end position="162"/>
    </location>
</feature>
<dbReference type="InterPro" id="IPR000515">
    <property type="entry name" value="MetI-like"/>
</dbReference>
<organism evidence="9 10">
    <name type="scientific">Paenibacillus piri</name>
    <dbReference type="NCBI Taxonomy" id="2547395"/>
    <lineage>
        <taxon>Bacteria</taxon>
        <taxon>Bacillati</taxon>
        <taxon>Bacillota</taxon>
        <taxon>Bacilli</taxon>
        <taxon>Bacillales</taxon>
        <taxon>Paenibacillaceae</taxon>
        <taxon>Paenibacillus</taxon>
    </lineage>
</organism>
<sequence>MALNSSKALTYLVITIMGLALMYPLFWMLSSSFKPEQIIFQQMGLWPSQFTLDNYIKGWKGLSGISFATFYVNTFIVVGLVILGNLITCSMTAFAFARIDFTFKKIFFAAMLTTIMLPQHVVLIPQYIIFNKLEWINTYYPLIVPKFLATDAFFIFLMVQFIRSIPNELDQAAIMDGCNPFQTFGRIIVPLLQPALVTTAIFTFIWTYNDFFSQLIYISNPKMFTIALGLRMFLDNQGTSAWGSMFAMSIISLLPVMLFFTLFQRLIIEGVTTGSLKG</sequence>
<dbReference type="Proteomes" id="UP000295636">
    <property type="component" value="Unassembled WGS sequence"/>
</dbReference>
<dbReference type="OrthoDB" id="9771544at2"/>
<evidence type="ECO:0000313" key="9">
    <source>
        <dbReference type="EMBL" id="TDF89194.1"/>
    </source>
</evidence>
<evidence type="ECO:0000256" key="1">
    <source>
        <dbReference type="ARBA" id="ARBA00004651"/>
    </source>
</evidence>
<feature type="transmembrane region" description="Helical" evidence="7">
    <location>
        <begin position="106"/>
        <end position="130"/>
    </location>
</feature>
<feature type="transmembrane region" description="Helical" evidence="7">
    <location>
        <begin position="246"/>
        <end position="268"/>
    </location>
</feature>
<evidence type="ECO:0000256" key="7">
    <source>
        <dbReference type="RuleBase" id="RU363032"/>
    </source>
</evidence>
<keyword evidence="5 7" id="KW-1133">Transmembrane helix</keyword>